<accession>A0A3M7PC57</accession>
<comment type="caution">
    <text evidence="1">The sequence shown here is derived from an EMBL/GenBank/DDBJ whole genome shotgun (WGS) entry which is preliminary data.</text>
</comment>
<dbReference type="Proteomes" id="UP000276133">
    <property type="component" value="Unassembled WGS sequence"/>
</dbReference>
<dbReference type="EMBL" id="REGN01012040">
    <property type="protein sequence ID" value="RMZ96593.1"/>
    <property type="molecule type" value="Genomic_DNA"/>
</dbReference>
<evidence type="ECO:0000313" key="2">
    <source>
        <dbReference type="Proteomes" id="UP000276133"/>
    </source>
</evidence>
<sequence length="144" mass="16798">MFICEVLRNGMTLKIIISFTYIRISLRSNEILFFLGKFLTKYYLKEAPPKKLAGTAIHLSGLQSYDFLPFQRHHNKNQAATIFYKKYEKIKLKVAAKTYITHRRNLILLAYAKTPTTCFLLKHGSRSDLQKRGLSKKFRPPTIL</sequence>
<evidence type="ECO:0000313" key="1">
    <source>
        <dbReference type="EMBL" id="RMZ96593.1"/>
    </source>
</evidence>
<reference evidence="1 2" key="1">
    <citation type="journal article" date="2018" name="Sci. Rep.">
        <title>Genomic signatures of local adaptation to the degree of environmental predictability in rotifers.</title>
        <authorList>
            <person name="Franch-Gras L."/>
            <person name="Hahn C."/>
            <person name="Garcia-Roger E.M."/>
            <person name="Carmona M.J."/>
            <person name="Serra M."/>
            <person name="Gomez A."/>
        </authorList>
    </citation>
    <scope>NUCLEOTIDE SEQUENCE [LARGE SCALE GENOMIC DNA]</scope>
    <source>
        <strain evidence="1">HYR1</strain>
    </source>
</reference>
<proteinExistence type="predicted"/>
<name>A0A3M7PC57_BRAPC</name>
<keyword evidence="2" id="KW-1185">Reference proteome</keyword>
<protein>
    <submittedName>
        <fullName evidence="1">Uncharacterized protein</fullName>
    </submittedName>
</protein>
<organism evidence="1 2">
    <name type="scientific">Brachionus plicatilis</name>
    <name type="common">Marine rotifer</name>
    <name type="synonym">Brachionus muelleri</name>
    <dbReference type="NCBI Taxonomy" id="10195"/>
    <lineage>
        <taxon>Eukaryota</taxon>
        <taxon>Metazoa</taxon>
        <taxon>Spiralia</taxon>
        <taxon>Gnathifera</taxon>
        <taxon>Rotifera</taxon>
        <taxon>Eurotatoria</taxon>
        <taxon>Monogononta</taxon>
        <taxon>Pseudotrocha</taxon>
        <taxon>Ploima</taxon>
        <taxon>Brachionidae</taxon>
        <taxon>Brachionus</taxon>
    </lineage>
</organism>
<gene>
    <name evidence="1" type="ORF">BpHYR1_043921</name>
</gene>
<dbReference type="AlphaFoldDB" id="A0A3M7PC57"/>